<organism evidence="3 5">
    <name type="scientific">Colletotrichum lupini</name>
    <dbReference type="NCBI Taxonomy" id="145971"/>
    <lineage>
        <taxon>Eukaryota</taxon>
        <taxon>Fungi</taxon>
        <taxon>Dikarya</taxon>
        <taxon>Ascomycota</taxon>
        <taxon>Pezizomycotina</taxon>
        <taxon>Sordariomycetes</taxon>
        <taxon>Hypocreomycetidae</taxon>
        <taxon>Glomerellales</taxon>
        <taxon>Glomerellaceae</taxon>
        <taxon>Colletotrichum</taxon>
        <taxon>Colletotrichum acutatum species complex</taxon>
    </lineage>
</organism>
<dbReference type="Proteomes" id="UP000830671">
    <property type="component" value="Chromosome 5"/>
</dbReference>
<keyword evidence="5" id="KW-1185">Reference proteome</keyword>
<dbReference type="GeneID" id="73336802"/>
<evidence type="ECO:0000313" key="4">
    <source>
        <dbReference type="EMBL" id="UQC91414.1"/>
    </source>
</evidence>
<dbReference type="EMBL" id="CP019477">
    <property type="protein sequence ID" value="UQC83959.1"/>
    <property type="molecule type" value="Genomic_DNA"/>
</dbReference>
<dbReference type="Proteomes" id="UP000830671">
    <property type="component" value="Chromosome 9"/>
</dbReference>
<dbReference type="EMBL" id="CP019481">
    <property type="protein sequence ID" value="UQC91414.1"/>
    <property type="molecule type" value="Genomic_DNA"/>
</dbReference>
<gene>
    <name evidence="1" type="ORF">CLUP02_02763</name>
    <name evidence="2" type="ORF">CLUP02_06602</name>
    <name evidence="3" type="ORF">CLUP02_09455</name>
    <name evidence="4" type="ORF">CLUP02_16949</name>
</gene>
<evidence type="ECO:0000313" key="5">
    <source>
        <dbReference type="Proteomes" id="UP000830671"/>
    </source>
</evidence>
<protein>
    <submittedName>
        <fullName evidence="3">Uncharacterized protein</fullName>
    </submittedName>
</protein>
<sequence>WKRRRRRRIFWGGSTLIPEVRCSNPGPGGPFFPYFLGILLVYSGPPLDSRFDQIYQIYGLEYLIV</sequence>
<feature type="non-terminal residue" evidence="3">
    <location>
        <position position="1"/>
    </location>
</feature>
<reference evidence="3" key="1">
    <citation type="journal article" date="2021" name="Mol. Plant Microbe Interact.">
        <title>Complete Genome Sequence of the Plant-Pathogenic Fungus Colletotrichum lupini.</title>
        <authorList>
            <person name="Baroncelli R."/>
            <person name="Pensec F."/>
            <person name="Da Lio D."/>
            <person name="Boufleur T."/>
            <person name="Vicente I."/>
            <person name="Sarrocco S."/>
            <person name="Picot A."/>
            <person name="Baraldi E."/>
            <person name="Sukno S."/>
            <person name="Thon M."/>
            <person name="Le Floch G."/>
        </authorList>
    </citation>
    <scope>NUCLEOTIDE SEQUENCE</scope>
    <source>
        <strain evidence="3">IMI 504893</strain>
    </source>
</reference>
<dbReference type="Proteomes" id="UP000830671">
    <property type="component" value="Chromosome 3"/>
</dbReference>
<dbReference type="KEGG" id="clup:CLUP02_02763"/>
<dbReference type="RefSeq" id="XP_049138935.1">
    <property type="nucleotide sequence ID" value="XM_049281792.1"/>
</dbReference>
<dbReference type="EMBL" id="CP019475">
    <property type="protein sequence ID" value="UQC81116.1"/>
    <property type="molecule type" value="Genomic_DNA"/>
</dbReference>
<evidence type="ECO:0000313" key="3">
    <source>
        <dbReference type="EMBL" id="UQC83959.1"/>
    </source>
</evidence>
<evidence type="ECO:0000313" key="2">
    <source>
        <dbReference type="EMBL" id="UQC81116.1"/>
    </source>
</evidence>
<name>A0A9Q8SUW0_9PEZI</name>
<dbReference type="Proteomes" id="UP000830671">
    <property type="component" value="Chromosome 2"/>
</dbReference>
<proteinExistence type="predicted"/>
<accession>A0A9Q8SUW0</accession>
<dbReference type="EMBL" id="CP019474">
    <property type="protein sequence ID" value="UQC77296.1"/>
    <property type="molecule type" value="Genomic_DNA"/>
</dbReference>
<dbReference type="AlphaFoldDB" id="A0A9Q8SUW0"/>
<evidence type="ECO:0000313" key="1">
    <source>
        <dbReference type="EMBL" id="UQC77296.1"/>
    </source>
</evidence>